<feature type="domain" description="HTH araC/xylS-type" evidence="5">
    <location>
        <begin position="160"/>
        <end position="260"/>
    </location>
</feature>
<keyword evidence="4" id="KW-0804">Transcription</keyword>
<keyword evidence="1" id="KW-0678">Repressor</keyword>
<protein>
    <recommendedName>
        <fullName evidence="5">HTH araC/xylS-type domain-containing protein</fullName>
    </recommendedName>
</protein>
<accession>R9AXU6</accession>
<dbReference type="eggNOG" id="COG2207">
    <property type="taxonomic scope" value="Bacteria"/>
</dbReference>
<proteinExistence type="predicted"/>
<dbReference type="FunFam" id="1.10.10.60:FF:000132">
    <property type="entry name" value="AraC family transcriptional regulator"/>
    <property type="match status" value="1"/>
</dbReference>
<dbReference type="GO" id="GO:0003700">
    <property type="term" value="F:DNA-binding transcription factor activity"/>
    <property type="evidence" value="ECO:0007669"/>
    <property type="project" value="InterPro"/>
</dbReference>
<evidence type="ECO:0000259" key="5">
    <source>
        <dbReference type="PROSITE" id="PS01124"/>
    </source>
</evidence>
<dbReference type="PROSITE" id="PS01124">
    <property type="entry name" value="HTH_ARAC_FAMILY_2"/>
    <property type="match status" value="1"/>
</dbReference>
<dbReference type="InterPro" id="IPR018062">
    <property type="entry name" value="HTH_AraC-typ_CS"/>
</dbReference>
<evidence type="ECO:0000256" key="2">
    <source>
        <dbReference type="ARBA" id="ARBA00023015"/>
    </source>
</evidence>
<dbReference type="InterPro" id="IPR011051">
    <property type="entry name" value="RmlC_Cupin_sf"/>
</dbReference>
<evidence type="ECO:0000313" key="7">
    <source>
        <dbReference type="Proteomes" id="UP000016201"/>
    </source>
</evidence>
<keyword evidence="3" id="KW-0238">DNA-binding</keyword>
<dbReference type="InterPro" id="IPR018060">
    <property type="entry name" value="HTH_AraC"/>
</dbReference>
<dbReference type="SMART" id="SM00342">
    <property type="entry name" value="HTH_ARAC"/>
    <property type="match status" value="1"/>
</dbReference>
<dbReference type="PRINTS" id="PR00032">
    <property type="entry name" value="HTHARAC"/>
</dbReference>
<dbReference type="PANTHER" id="PTHR11019">
    <property type="entry name" value="HTH-TYPE TRANSCRIPTIONAL REGULATOR NIMR"/>
    <property type="match status" value="1"/>
</dbReference>
<dbReference type="CDD" id="cd06124">
    <property type="entry name" value="cupin_NimR-like_N"/>
    <property type="match status" value="1"/>
</dbReference>
<dbReference type="GO" id="GO:0043565">
    <property type="term" value="F:sequence-specific DNA binding"/>
    <property type="evidence" value="ECO:0007669"/>
    <property type="project" value="InterPro"/>
</dbReference>
<dbReference type="SUPFAM" id="SSF46689">
    <property type="entry name" value="Homeodomain-like"/>
    <property type="match status" value="1"/>
</dbReference>
<dbReference type="PROSITE" id="PS00041">
    <property type="entry name" value="HTH_ARAC_FAMILY_1"/>
    <property type="match status" value="1"/>
</dbReference>
<organism evidence="6 7">
    <name type="scientific">Acinetobacter tandoii DSM 14970 = CIP 107469</name>
    <dbReference type="NCBI Taxonomy" id="1120927"/>
    <lineage>
        <taxon>Bacteria</taxon>
        <taxon>Pseudomonadati</taxon>
        <taxon>Pseudomonadota</taxon>
        <taxon>Gammaproteobacteria</taxon>
        <taxon>Moraxellales</taxon>
        <taxon>Moraxellaceae</taxon>
        <taxon>Acinetobacter</taxon>
    </lineage>
</organism>
<dbReference type="Proteomes" id="UP000016201">
    <property type="component" value="Unassembled WGS sequence"/>
</dbReference>
<gene>
    <name evidence="6" type="ORF">I593_01892</name>
</gene>
<evidence type="ECO:0000256" key="1">
    <source>
        <dbReference type="ARBA" id="ARBA00022491"/>
    </source>
</evidence>
<keyword evidence="2" id="KW-0805">Transcription regulation</keyword>
<evidence type="ECO:0000313" key="6">
    <source>
        <dbReference type="EMBL" id="EOR07022.1"/>
    </source>
</evidence>
<reference evidence="6 7" key="1">
    <citation type="submission" date="2013-03" db="EMBL/GenBank/DDBJ databases">
        <title>The Genome Sequence of Acinetobacter tandoii CIP 107469.</title>
        <authorList>
            <consortium name="The Broad Institute Genome Sequencing Platform"/>
            <consortium name="The Broad Institute Genome Sequencing Center for Infectious Disease"/>
            <person name="Cerqueira G."/>
            <person name="Feldgarden M."/>
            <person name="Courvalin P."/>
            <person name="Perichon B."/>
            <person name="Grillot-Courvalin C."/>
            <person name="Clermont D."/>
            <person name="Rocha E."/>
            <person name="Yoon E.-J."/>
            <person name="Nemec A."/>
            <person name="Walker B."/>
            <person name="Young S.K."/>
            <person name="Zeng Q."/>
            <person name="Gargeya S."/>
            <person name="Fitzgerald M."/>
            <person name="Haas B."/>
            <person name="Abouelleil A."/>
            <person name="Alvarado L."/>
            <person name="Arachchi H.M."/>
            <person name="Berlin A.M."/>
            <person name="Chapman S.B."/>
            <person name="Dewar J."/>
            <person name="Goldberg J."/>
            <person name="Griggs A."/>
            <person name="Gujja S."/>
            <person name="Hansen M."/>
            <person name="Howarth C."/>
            <person name="Imamovic A."/>
            <person name="Larimer J."/>
            <person name="McCowan C."/>
            <person name="Murphy C."/>
            <person name="Neiman D."/>
            <person name="Pearson M."/>
            <person name="Priest M."/>
            <person name="Roberts A."/>
            <person name="Saif S."/>
            <person name="Shea T."/>
            <person name="Sisk P."/>
            <person name="Sykes S."/>
            <person name="Wortman J."/>
            <person name="Nusbaum C."/>
            <person name="Birren B."/>
        </authorList>
    </citation>
    <scope>NUCLEOTIDE SEQUENCE [LARGE SCALE GENOMIC DNA]</scope>
    <source>
        <strain evidence="6 7">CIP 107469</strain>
    </source>
</reference>
<dbReference type="PANTHER" id="PTHR11019:SF159">
    <property type="entry name" value="TRANSCRIPTIONAL REGULATOR-RELATED"/>
    <property type="match status" value="1"/>
</dbReference>
<dbReference type="Pfam" id="PF12833">
    <property type="entry name" value="HTH_18"/>
    <property type="match status" value="1"/>
</dbReference>
<dbReference type="AlphaFoldDB" id="R9AXU6"/>
<evidence type="ECO:0000256" key="4">
    <source>
        <dbReference type="ARBA" id="ARBA00023163"/>
    </source>
</evidence>
<name>R9AXU6_9GAMM</name>
<dbReference type="Gene3D" id="1.10.10.60">
    <property type="entry name" value="Homeodomain-like"/>
    <property type="match status" value="2"/>
</dbReference>
<sequence>MKISDSLIETEMSELVIGLSSEHTYREITPAHHHSRAQFLYASTGIIQVFTPNHVWLIPPMCALWIPAYVEHSVISLSRVKMNTALVESQAASVLGQQCFIIRVSKLLHELLIRLNVIEQIPTSELLSSDELSRAIQILIFDEIQKANSLPIQIPWPQDKRLLNICQTLLHEPQYPKDLSTWADEIGTSTRTLMRMFQKETGMSYRAWLQQMHIAQALSKIASGESIAQISRGLGYSNPSAFSAMFKRHLGQTPQQFKYKDE</sequence>
<dbReference type="PATRIC" id="fig|1120927.3.peg.1838"/>
<dbReference type="InterPro" id="IPR020449">
    <property type="entry name" value="Tscrpt_reg_AraC-type_HTH"/>
</dbReference>
<dbReference type="InterPro" id="IPR009057">
    <property type="entry name" value="Homeodomain-like_sf"/>
</dbReference>
<evidence type="ECO:0000256" key="3">
    <source>
        <dbReference type="ARBA" id="ARBA00023125"/>
    </source>
</evidence>
<keyword evidence="7" id="KW-1185">Reference proteome</keyword>
<dbReference type="SUPFAM" id="SSF51182">
    <property type="entry name" value="RmlC-like cupins"/>
    <property type="match status" value="1"/>
</dbReference>
<comment type="caution">
    <text evidence="6">The sequence shown here is derived from an EMBL/GenBank/DDBJ whole genome shotgun (WGS) entry which is preliminary data.</text>
</comment>
<dbReference type="EMBL" id="AQFM01000037">
    <property type="protein sequence ID" value="EOR07022.1"/>
    <property type="molecule type" value="Genomic_DNA"/>
</dbReference>